<dbReference type="Gene3D" id="3.40.50.150">
    <property type="entry name" value="Vaccinia Virus protein VP39"/>
    <property type="match status" value="1"/>
</dbReference>
<dbReference type="SUPFAM" id="SSF53335">
    <property type="entry name" value="S-adenosyl-L-methionine-dependent methyltransferases"/>
    <property type="match status" value="1"/>
</dbReference>
<comment type="caution">
    <text evidence="2">The sequence shown here is derived from an EMBL/GenBank/DDBJ whole genome shotgun (WGS) entry which is preliminary data.</text>
</comment>
<accession>A0A918T8X8</accession>
<reference evidence="2" key="1">
    <citation type="journal article" date="2014" name="Int. J. Syst. Evol. Microbiol.">
        <title>Complete genome sequence of Corynebacterium casei LMG S-19264T (=DSM 44701T), isolated from a smear-ripened cheese.</title>
        <authorList>
            <consortium name="US DOE Joint Genome Institute (JGI-PGF)"/>
            <person name="Walter F."/>
            <person name="Albersmeier A."/>
            <person name="Kalinowski J."/>
            <person name="Ruckert C."/>
        </authorList>
    </citation>
    <scope>NUCLEOTIDE SEQUENCE</scope>
    <source>
        <strain evidence="2">JCM 4633</strain>
    </source>
</reference>
<reference evidence="2" key="2">
    <citation type="submission" date="2020-09" db="EMBL/GenBank/DDBJ databases">
        <authorList>
            <person name="Sun Q."/>
            <person name="Ohkuma M."/>
        </authorList>
    </citation>
    <scope>NUCLEOTIDE SEQUENCE</scope>
    <source>
        <strain evidence="2">JCM 4633</strain>
    </source>
</reference>
<dbReference type="Proteomes" id="UP000646244">
    <property type="component" value="Unassembled WGS sequence"/>
</dbReference>
<dbReference type="InterPro" id="IPR041698">
    <property type="entry name" value="Methyltransf_25"/>
</dbReference>
<keyword evidence="2" id="KW-0489">Methyltransferase</keyword>
<dbReference type="AlphaFoldDB" id="A0A918T8X8"/>
<protein>
    <submittedName>
        <fullName evidence="2">Methyltransferase</fullName>
    </submittedName>
</protein>
<dbReference type="Pfam" id="PF13649">
    <property type="entry name" value="Methyltransf_25"/>
    <property type="match status" value="1"/>
</dbReference>
<gene>
    <name evidence="2" type="ORF">GCM10010507_02730</name>
</gene>
<organism evidence="2 3">
    <name type="scientific">Streptomyces cinnamoneus</name>
    <name type="common">Streptoverticillium cinnamoneum</name>
    <dbReference type="NCBI Taxonomy" id="53446"/>
    <lineage>
        <taxon>Bacteria</taxon>
        <taxon>Bacillati</taxon>
        <taxon>Actinomycetota</taxon>
        <taxon>Actinomycetes</taxon>
        <taxon>Kitasatosporales</taxon>
        <taxon>Streptomycetaceae</taxon>
        <taxon>Streptomyces</taxon>
        <taxon>Streptomyces cinnamoneus group</taxon>
    </lineage>
</organism>
<dbReference type="CDD" id="cd02440">
    <property type="entry name" value="AdoMet_MTases"/>
    <property type="match status" value="1"/>
</dbReference>
<dbReference type="InterPro" id="IPR029063">
    <property type="entry name" value="SAM-dependent_MTases_sf"/>
</dbReference>
<proteinExistence type="predicted"/>
<evidence type="ECO:0000259" key="1">
    <source>
        <dbReference type="Pfam" id="PF13649"/>
    </source>
</evidence>
<dbReference type="GO" id="GO:0032259">
    <property type="term" value="P:methylation"/>
    <property type="evidence" value="ECO:0007669"/>
    <property type="project" value="UniProtKB-KW"/>
</dbReference>
<evidence type="ECO:0000313" key="2">
    <source>
        <dbReference type="EMBL" id="GHC33674.1"/>
    </source>
</evidence>
<dbReference type="GO" id="GO:0008168">
    <property type="term" value="F:methyltransferase activity"/>
    <property type="evidence" value="ECO:0007669"/>
    <property type="project" value="UniProtKB-KW"/>
</dbReference>
<name>A0A918T8X8_STRCJ</name>
<feature type="domain" description="Methyltransferase" evidence="1">
    <location>
        <begin position="74"/>
        <end position="176"/>
    </location>
</feature>
<sequence>MVRPAAAPSFMVMDLTQANSTPVQPRSATGLAFLREATRTFRTTGAIAPSSRQLAERLAAPLAPASRLRRPTAVLEVGAGTGPVTRVLAGAVGPADRLDVVEINPRFVEILNGALRTDPAMSAASDRIRIIPESITEMPIDHSYDVVVSCLPFTNFAPETVRSILDRYLSVLVPGGHLTFFGYLGTHATRSLLSSRKEAARHREVTDLLHDFTRRYASRQSVVWRNIPPARVWHVRAPEHATRAADAA</sequence>
<keyword evidence="2" id="KW-0808">Transferase</keyword>
<dbReference type="EMBL" id="BMVB01000001">
    <property type="protein sequence ID" value="GHC33674.1"/>
    <property type="molecule type" value="Genomic_DNA"/>
</dbReference>
<evidence type="ECO:0000313" key="3">
    <source>
        <dbReference type="Proteomes" id="UP000646244"/>
    </source>
</evidence>